<reference evidence="3 4" key="1">
    <citation type="submission" date="2015-02" db="EMBL/GenBank/DDBJ databases">
        <title>Evolution of amylase-binding proteins of oral streptococcal species.</title>
        <authorList>
            <person name="Haase E.M."/>
        </authorList>
    </citation>
    <scope>NUCLEOTIDE SEQUENCE [LARGE SCALE GENOMIC DNA]</scope>
    <source>
        <strain evidence="1 4">G9B</strain>
        <strain evidence="2">NCTC 10712</strain>
        <strain evidence="3">UB10712</strain>
    </source>
</reference>
<proteinExistence type="predicted"/>
<sequence length="99" mass="11809">MDKQINVKNAIDNLLLIIKKYQLEGIRPQVETLKYLREILNNDEIQSTREKMNLHISLFPPHGGLSDLYYWHNDFQIRKKVNDDISILEKIIADYLLER</sequence>
<gene>
    <name evidence="1" type="ORF">TZ86_01180</name>
    <name evidence="2" type="ORF">TZ88_00080</name>
</gene>
<accession>A0AAW3H936</accession>
<evidence type="ECO:0000313" key="1">
    <source>
        <dbReference type="EMBL" id="KJQ59327.1"/>
    </source>
</evidence>
<dbReference type="Proteomes" id="UP000033658">
    <property type="component" value="Unassembled WGS sequence"/>
</dbReference>
<dbReference type="EMBL" id="JYGL01000001">
    <property type="protein sequence ID" value="KJQ59327.1"/>
    <property type="molecule type" value="Genomic_DNA"/>
</dbReference>
<dbReference type="AlphaFoldDB" id="A0AAW3H936"/>
<organism evidence="1 4">
    <name type="scientific">Streptococcus gordonii</name>
    <dbReference type="NCBI Taxonomy" id="1302"/>
    <lineage>
        <taxon>Bacteria</taxon>
        <taxon>Bacillati</taxon>
        <taxon>Bacillota</taxon>
        <taxon>Bacilli</taxon>
        <taxon>Lactobacillales</taxon>
        <taxon>Streptococcaceae</taxon>
        <taxon>Streptococcus</taxon>
    </lineage>
</organism>
<name>A0AAW3H936_STRGN</name>
<evidence type="ECO:0008006" key="5">
    <source>
        <dbReference type="Google" id="ProtNLM"/>
    </source>
</evidence>
<dbReference type="EMBL" id="JYGN01000001">
    <property type="protein sequence ID" value="KJQ66377.1"/>
    <property type="molecule type" value="Genomic_DNA"/>
</dbReference>
<evidence type="ECO:0000313" key="2">
    <source>
        <dbReference type="EMBL" id="KJQ66377.1"/>
    </source>
</evidence>
<protein>
    <recommendedName>
        <fullName evidence="5">ABC transporter</fullName>
    </recommendedName>
</protein>
<comment type="caution">
    <text evidence="1">The sequence shown here is derived from an EMBL/GenBank/DDBJ whole genome shotgun (WGS) entry which is preliminary data.</text>
</comment>
<dbReference type="RefSeq" id="WP_045504280.1">
    <property type="nucleotide sequence ID" value="NZ_CABEIT010000004.1"/>
</dbReference>
<evidence type="ECO:0000313" key="4">
    <source>
        <dbReference type="Proteomes" id="UP000033658"/>
    </source>
</evidence>
<dbReference type="Proteomes" id="UP000033375">
    <property type="component" value="Unassembled WGS sequence"/>
</dbReference>
<evidence type="ECO:0000313" key="3">
    <source>
        <dbReference type="Proteomes" id="UP000033375"/>
    </source>
</evidence>